<evidence type="ECO:0000313" key="4">
    <source>
        <dbReference type="Proteomes" id="UP000035763"/>
    </source>
</evidence>
<dbReference type="Proteomes" id="UP000035763">
    <property type="component" value="Unassembled WGS sequence"/>
</dbReference>
<protein>
    <recommendedName>
        <fullName evidence="5">Integral membrane protein</fullName>
    </recommendedName>
</protein>
<proteinExistence type="predicted"/>
<dbReference type="AlphaFoldDB" id="W6JUL4"/>
<keyword evidence="2" id="KW-1133">Transmembrane helix</keyword>
<evidence type="ECO:0000256" key="1">
    <source>
        <dbReference type="SAM" id="MobiDB-lite"/>
    </source>
</evidence>
<dbReference type="STRING" id="1193182.BN11_1430008"/>
<comment type="caution">
    <text evidence="3">The sequence shown here is derived from an EMBL/GenBank/DDBJ whole genome shotgun (WGS) entry which is preliminary data.</text>
</comment>
<feature type="region of interest" description="Disordered" evidence="1">
    <location>
        <begin position="1"/>
        <end position="22"/>
    </location>
</feature>
<evidence type="ECO:0000313" key="3">
    <source>
        <dbReference type="EMBL" id="CCH72195.1"/>
    </source>
</evidence>
<organism evidence="3 4">
    <name type="scientific">Nostocoides australiense Ben110</name>
    <dbReference type="NCBI Taxonomy" id="1193182"/>
    <lineage>
        <taxon>Bacteria</taxon>
        <taxon>Bacillati</taxon>
        <taxon>Actinomycetota</taxon>
        <taxon>Actinomycetes</taxon>
        <taxon>Micrococcales</taxon>
        <taxon>Intrasporangiaceae</taxon>
        <taxon>Nostocoides</taxon>
    </lineage>
</organism>
<name>W6JUL4_9MICO</name>
<evidence type="ECO:0000256" key="2">
    <source>
        <dbReference type="SAM" id="Phobius"/>
    </source>
</evidence>
<feature type="transmembrane region" description="Helical" evidence="2">
    <location>
        <begin position="31"/>
        <end position="50"/>
    </location>
</feature>
<feature type="transmembrane region" description="Helical" evidence="2">
    <location>
        <begin position="196"/>
        <end position="220"/>
    </location>
</feature>
<feature type="compositionally biased region" description="Polar residues" evidence="1">
    <location>
        <begin position="8"/>
        <end position="22"/>
    </location>
</feature>
<sequence>MAHPAPTAESTHSAPSTHTAQSTWPTTLRTVLGASTVVLLVLLAFVWPSYLSKVKDLPLVVAGPPAALTQIQAGLGKSGAFDITTVADRAAAESAIKQRDAYGAVVASPSGVEFLTASAASTVVSQALNQAAAGITAQAAAAGQQPPKVTVTDIAPLSPDDPRGAGFAVAGLPLAMGGMLGGVLISLLVAGHRRRLAAVTGYAVLAGLLLAAVLGPWLGILVGSFVMEWAIISAALFATGAFIVGMNGLIGRAGIALGAIVTLFIGNPLSSLTIPKEMLPWHWGEIGQFFVPGAAGTLLRLESYFPDASTLRPWLVLAAWALVGVVTLWFGRHADEEVLHIDGATEPETAPALAS</sequence>
<dbReference type="EMBL" id="CAJA01000050">
    <property type="protein sequence ID" value="CCH72195.1"/>
    <property type="molecule type" value="Genomic_DNA"/>
</dbReference>
<keyword evidence="2" id="KW-0812">Transmembrane</keyword>
<feature type="transmembrane region" description="Helical" evidence="2">
    <location>
        <begin position="165"/>
        <end position="189"/>
    </location>
</feature>
<keyword evidence="2" id="KW-0472">Membrane</keyword>
<gene>
    <name evidence="3" type="ORF">BN11_1430008</name>
</gene>
<feature type="transmembrane region" description="Helical" evidence="2">
    <location>
        <begin position="311"/>
        <end position="331"/>
    </location>
</feature>
<reference evidence="3 4" key="1">
    <citation type="journal article" date="2013" name="ISME J.">
        <title>A metabolic model for members of the genus Tetrasphaera involved in enhanced biological phosphorus removal.</title>
        <authorList>
            <person name="Kristiansen R."/>
            <person name="Nguyen H.T.T."/>
            <person name="Saunders A.M."/>
            <person name="Nielsen J.L."/>
            <person name="Wimmer R."/>
            <person name="Le V.Q."/>
            <person name="McIlroy S.J."/>
            <person name="Petrovski S."/>
            <person name="Seviour R.J."/>
            <person name="Calteau A."/>
            <person name="Nielsen K.L."/>
            <person name="Nielsen P.H."/>
        </authorList>
    </citation>
    <scope>NUCLEOTIDE SEQUENCE [LARGE SCALE GENOMIC DNA]</scope>
    <source>
        <strain evidence="3 4">Ben110</strain>
    </source>
</reference>
<accession>W6JUL4</accession>
<feature type="transmembrane region" description="Helical" evidence="2">
    <location>
        <begin position="253"/>
        <end position="274"/>
    </location>
</feature>
<keyword evidence="4" id="KW-1185">Reference proteome</keyword>
<feature type="transmembrane region" description="Helical" evidence="2">
    <location>
        <begin position="226"/>
        <end position="246"/>
    </location>
</feature>
<evidence type="ECO:0008006" key="5">
    <source>
        <dbReference type="Google" id="ProtNLM"/>
    </source>
</evidence>